<keyword evidence="2" id="KW-1185">Reference proteome</keyword>
<dbReference type="EMBL" id="JAPMOS010000351">
    <property type="protein sequence ID" value="KAJ4452923.1"/>
    <property type="molecule type" value="Genomic_DNA"/>
</dbReference>
<dbReference type="Proteomes" id="UP001141327">
    <property type="component" value="Unassembled WGS sequence"/>
</dbReference>
<protein>
    <submittedName>
        <fullName evidence="1">Uncharacterized protein</fullName>
    </submittedName>
</protein>
<sequence length="292" mass="32622">MACWVEASITGSFALPDLRRASLDVEALVSHFMGYLNFDEYDAGKHRDELHRFHLSAFVSIAAGPSRTIDVGTKLKNNLSVFGSKESRLGCRPYVMAHLPVPSEDESTRARSSTPLPQGSGCCHGPASGFIGAQCISIEGPKIRHRQNLKHRSMCIPLMKPNDLFHETRDHLLPALPFLQSPLPIPPKQLPEHPLFHHLSSECYQSIVLLYCPHCLQYLHLFCLDPDFLRLLHPGYVVLLFQPLIKLVSLTSLSRFLSTFLELLCINNMAFFGFVSAPLTLSPICLSFISCL</sequence>
<name>A0ABQ8U1C5_9EUKA</name>
<evidence type="ECO:0000313" key="1">
    <source>
        <dbReference type="EMBL" id="KAJ4452923.1"/>
    </source>
</evidence>
<organism evidence="1 2">
    <name type="scientific">Paratrimastix pyriformis</name>
    <dbReference type="NCBI Taxonomy" id="342808"/>
    <lineage>
        <taxon>Eukaryota</taxon>
        <taxon>Metamonada</taxon>
        <taxon>Preaxostyla</taxon>
        <taxon>Paratrimastigidae</taxon>
        <taxon>Paratrimastix</taxon>
    </lineage>
</organism>
<comment type="caution">
    <text evidence="1">The sequence shown here is derived from an EMBL/GenBank/DDBJ whole genome shotgun (WGS) entry which is preliminary data.</text>
</comment>
<gene>
    <name evidence="1" type="ORF">PAPYR_12758</name>
</gene>
<accession>A0ABQ8U1C5</accession>
<proteinExistence type="predicted"/>
<evidence type="ECO:0000313" key="2">
    <source>
        <dbReference type="Proteomes" id="UP001141327"/>
    </source>
</evidence>
<reference evidence="1" key="1">
    <citation type="journal article" date="2022" name="bioRxiv">
        <title>Genomics of Preaxostyla Flagellates Illuminates Evolutionary Transitions and the Path Towards Mitochondrial Loss.</title>
        <authorList>
            <person name="Novak L.V.F."/>
            <person name="Treitli S.C."/>
            <person name="Pyrih J."/>
            <person name="Halakuc P."/>
            <person name="Pipaliya S.V."/>
            <person name="Vacek V."/>
            <person name="Brzon O."/>
            <person name="Soukal P."/>
            <person name="Eme L."/>
            <person name="Dacks J.B."/>
            <person name="Karnkowska A."/>
            <person name="Elias M."/>
            <person name="Hampl V."/>
        </authorList>
    </citation>
    <scope>NUCLEOTIDE SEQUENCE</scope>
    <source>
        <strain evidence="1">RCP-MX</strain>
    </source>
</reference>